<organism evidence="3 4">
    <name type="scientific">Coniophora puteana (strain RWD-64-598)</name>
    <name type="common">Brown rot fungus</name>
    <dbReference type="NCBI Taxonomy" id="741705"/>
    <lineage>
        <taxon>Eukaryota</taxon>
        <taxon>Fungi</taxon>
        <taxon>Dikarya</taxon>
        <taxon>Basidiomycota</taxon>
        <taxon>Agaricomycotina</taxon>
        <taxon>Agaricomycetes</taxon>
        <taxon>Agaricomycetidae</taxon>
        <taxon>Boletales</taxon>
        <taxon>Coniophorineae</taxon>
        <taxon>Coniophoraceae</taxon>
        <taxon>Coniophora</taxon>
    </lineage>
</organism>
<protein>
    <submittedName>
        <fullName evidence="3">Uncharacterized protein</fullName>
    </submittedName>
</protein>
<dbReference type="GO" id="GO:0052927">
    <property type="term" value="F:CC tRNA cytidylyltransferase activity"/>
    <property type="evidence" value="ECO:0007669"/>
    <property type="project" value="TreeGrafter"/>
</dbReference>
<dbReference type="GeneID" id="19204486"/>
<name>A0A5M3N4P2_CONPW</name>
<dbReference type="PANTHER" id="PTHR13734:SF5">
    <property type="entry name" value="CCA TRNA NUCLEOTIDYLTRANSFERASE, MITOCHONDRIAL"/>
    <property type="match status" value="1"/>
</dbReference>
<dbReference type="GO" id="GO:0052929">
    <property type="term" value="F:ATP:3'-cytidine-cytidine-tRNA adenylyltransferase activity"/>
    <property type="evidence" value="ECO:0007669"/>
    <property type="project" value="TreeGrafter"/>
</dbReference>
<evidence type="ECO:0000313" key="3">
    <source>
        <dbReference type="EMBL" id="EIW86389.1"/>
    </source>
</evidence>
<feature type="region of interest" description="Disordered" evidence="2">
    <location>
        <begin position="171"/>
        <end position="199"/>
    </location>
</feature>
<dbReference type="Proteomes" id="UP000053558">
    <property type="component" value="Unassembled WGS sequence"/>
</dbReference>
<dbReference type="OrthoDB" id="445712at2759"/>
<dbReference type="KEGG" id="cput:CONPUDRAFT_161151"/>
<sequence>MIEGVIREGLKLGTKNHYLDGIPALYKAADLFAHFNLEDALYNTPSQRVAIGLLLRDKNVHNVHSGSHWSSSLLFVLVTQLVSLSDDAATQLVNGFNHFIQRVQELGLDKAVDAPPLVNGREVLAVMNAKPGPWTRTVLDRVVEWQLEHPDGSKNECIKWLAEERDAGRLAVGDHQGAGMGSKRGKNNAEEGSPKKAKR</sequence>
<evidence type="ECO:0000256" key="1">
    <source>
        <dbReference type="ARBA" id="ARBA00022884"/>
    </source>
</evidence>
<keyword evidence="1" id="KW-0694">RNA-binding</keyword>
<reference evidence="4" key="1">
    <citation type="journal article" date="2012" name="Science">
        <title>The Paleozoic origin of enzymatic lignin decomposition reconstructed from 31 fungal genomes.</title>
        <authorList>
            <person name="Floudas D."/>
            <person name="Binder M."/>
            <person name="Riley R."/>
            <person name="Barry K."/>
            <person name="Blanchette R.A."/>
            <person name="Henrissat B."/>
            <person name="Martinez A.T."/>
            <person name="Otillar R."/>
            <person name="Spatafora J.W."/>
            <person name="Yadav J.S."/>
            <person name="Aerts A."/>
            <person name="Benoit I."/>
            <person name="Boyd A."/>
            <person name="Carlson A."/>
            <person name="Copeland A."/>
            <person name="Coutinho P.M."/>
            <person name="de Vries R.P."/>
            <person name="Ferreira P."/>
            <person name="Findley K."/>
            <person name="Foster B."/>
            <person name="Gaskell J."/>
            <person name="Glotzer D."/>
            <person name="Gorecki P."/>
            <person name="Heitman J."/>
            <person name="Hesse C."/>
            <person name="Hori C."/>
            <person name="Igarashi K."/>
            <person name="Jurgens J.A."/>
            <person name="Kallen N."/>
            <person name="Kersten P."/>
            <person name="Kohler A."/>
            <person name="Kuees U."/>
            <person name="Kumar T.K.A."/>
            <person name="Kuo A."/>
            <person name="LaButti K."/>
            <person name="Larrondo L.F."/>
            <person name="Lindquist E."/>
            <person name="Ling A."/>
            <person name="Lombard V."/>
            <person name="Lucas S."/>
            <person name="Lundell T."/>
            <person name="Martin R."/>
            <person name="McLaughlin D.J."/>
            <person name="Morgenstern I."/>
            <person name="Morin E."/>
            <person name="Murat C."/>
            <person name="Nagy L.G."/>
            <person name="Nolan M."/>
            <person name="Ohm R.A."/>
            <person name="Patyshakuliyeva A."/>
            <person name="Rokas A."/>
            <person name="Ruiz-Duenas F.J."/>
            <person name="Sabat G."/>
            <person name="Salamov A."/>
            <person name="Samejima M."/>
            <person name="Schmutz J."/>
            <person name="Slot J.C."/>
            <person name="St John F."/>
            <person name="Stenlid J."/>
            <person name="Sun H."/>
            <person name="Sun S."/>
            <person name="Syed K."/>
            <person name="Tsang A."/>
            <person name="Wiebenga A."/>
            <person name="Young D."/>
            <person name="Pisabarro A."/>
            <person name="Eastwood D.C."/>
            <person name="Martin F."/>
            <person name="Cullen D."/>
            <person name="Grigoriev I.V."/>
            <person name="Hibbett D.S."/>
        </authorList>
    </citation>
    <scope>NUCLEOTIDE SEQUENCE [LARGE SCALE GENOMIC DNA]</scope>
    <source>
        <strain evidence="4">RWD-64-598 SS2</strain>
    </source>
</reference>
<dbReference type="RefSeq" id="XP_007763219.1">
    <property type="nucleotide sequence ID" value="XM_007765029.1"/>
</dbReference>
<comment type="caution">
    <text evidence="3">The sequence shown here is derived from an EMBL/GenBank/DDBJ whole genome shotgun (WGS) entry which is preliminary data.</text>
</comment>
<evidence type="ECO:0000313" key="4">
    <source>
        <dbReference type="Proteomes" id="UP000053558"/>
    </source>
</evidence>
<feature type="compositionally biased region" description="Basic and acidic residues" evidence="2">
    <location>
        <begin position="187"/>
        <end position="199"/>
    </location>
</feature>
<accession>A0A5M3N4P2</accession>
<dbReference type="GO" id="GO:0001680">
    <property type="term" value="P:tRNA 3'-terminal CCA addition"/>
    <property type="evidence" value="ECO:0007669"/>
    <property type="project" value="TreeGrafter"/>
</dbReference>
<dbReference type="SUPFAM" id="SSF81891">
    <property type="entry name" value="Poly A polymerase C-terminal region-like"/>
    <property type="match status" value="1"/>
</dbReference>
<dbReference type="EMBL" id="JH711573">
    <property type="protein sequence ID" value="EIW86389.1"/>
    <property type="molecule type" value="Genomic_DNA"/>
</dbReference>
<dbReference type="PANTHER" id="PTHR13734">
    <property type="entry name" value="TRNA-NUCLEOTIDYLTRANSFERASE"/>
    <property type="match status" value="1"/>
</dbReference>
<proteinExistence type="predicted"/>
<dbReference type="GO" id="GO:0003723">
    <property type="term" value="F:RNA binding"/>
    <property type="evidence" value="ECO:0007669"/>
    <property type="project" value="UniProtKB-KW"/>
</dbReference>
<keyword evidence="4" id="KW-1185">Reference proteome</keyword>
<dbReference type="AlphaFoldDB" id="A0A5M3N4P2"/>
<gene>
    <name evidence="3" type="ORF">CONPUDRAFT_161151</name>
</gene>
<evidence type="ECO:0000256" key="2">
    <source>
        <dbReference type="SAM" id="MobiDB-lite"/>
    </source>
</evidence>